<dbReference type="NCBIfam" id="TIGR00667">
    <property type="entry name" value="aat"/>
    <property type="match status" value="1"/>
</dbReference>
<dbReference type="InterPro" id="IPR004616">
    <property type="entry name" value="Leu/Phe-tRNA_Trfase"/>
</dbReference>
<organism evidence="5 6">
    <name type="scientific">Comamonas odontotermitis</name>
    <dbReference type="NCBI Taxonomy" id="379895"/>
    <lineage>
        <taxon>Bacteria</taxon>
        <taxon>Pseudomonadati</taxon>
        <taxon>Pseudomonadota</taxon>
        <taxon>Betaproteobacteria</taxon>
        <taxon>Burkholderiales</taxon>
        <taxon>Comamonadaceae</taxon>
        <taxon>Comamonas</taxon>
    </lineage>
</organism>
<dbReference type="PANTHER" id="PTHR30098">
    <property type="entry name" value="LEUCYL/PHENYLALANYL-TRNA--PROTEIN TRANSFERASE"/>
    <property type="match status" value="1"/>
</dbReference>
<sequence length="262" mass="29123">MPRPLPPLPWLEPDDPFPPVEQAWGAHTPHPGLLAAGGRLDSARLQQAYRHGIFPWFSGDSPILWWSTDPRMVLQPAHFRLHRSLRQALRKAEATPGFALRIDSDFPAVIRACSQISRDGQDGTWIVDDIQSAYTQLHHDGFAHSVEVWMNEELVAGLYCVAIGRAVFGESMFTTISNGSKIALAALVALCRREGVTMIDCQQNTGHLAFMGAAEIPRAQFVAHVAEQVQQPAMRWEFAASDWADIIPLSEMTFPHTAHTDE</sequence>
<dbReference type="RefSeq" id="WP_325064922.1">
    <property type="nucleotide sequence ID" value="NZ_JACHKZ010000010.1"/>
</dbReference>
<dbReference type="PANTHER" id="PTHR30098:SF2">
    <property type="entry name" value="LEUCYL_PHENYLALANYL-TRNA--PROTEIN TRANSFERASE"/>
    <property type="match status" value="1"/>
</dbReference>
<comment type="similarity">
    <text evidence="4">Belongs to the L/F-transferase family.</text>
</comment>
<dbReference type="HAMAP" id="MF_00688">
    <property type="entry name" value="Leu_Phe_trans"/>
    <property type="match status" value="1"/>
</dbReference>
<keyword evidence="1 4" id="KW-0963">Cytoplasm</keyword>
<dbReference type="EC" id="2.3.2.6" evidence="4"/>
<keyword evidence="2 4" id="KW-0808">Transferase</keyword>
<evidence type="ECO:0000256" key="1">
    <source>
        <dbReference type="ARBA" id="ARBA00022490"/>
    </source>
</evidence>
<comment type="function">
    <text evidence="4">Functions in the N-end rule pathway of protein degradation where it conjugates Leu, Phe and, less efficiently, Met from aminoacyl-tRNAs to the N-termini of proteins containing an N-terminal arginine or lysine.</text>
</comment>
<keyword evidence="6" id="KW-1185">Reference proteome</keyword>
<name>A0ABR6RFL2_9BURK</name>
<dbReference type="InterPro" id="IPR042221">
    <property type="entry name" value="Leu/Phe-tRNA_Trfase_N"/>
</dbReference>
<dbReference type="Gene3D" id="3.40.630.70">
    <property type="entry name" value="Leucyl/phenylalanyl-tRNA-protein transferase, C-terminal domain"/>
    <property type="match status" value="1"/>
</dbReference>
<gene>
    <name evidence="4" type="primary">aat</name>
    <name evidence="5" type="ORF">HNP33_001990</name>
</gene>
<dbReference type="Proteomes" id="UP000562492">
    <property type="component" value="Unassembled WGS sequence"/>
</dbReference>
<dbReference type="InterPro" id="IPR042203">
    <property type="entry name" value="Leu/Phe-tRNA_Trfase_C"/>
</dbReference>
<comment type="catalytic activity">
    <reaction evidence="4">
        <text>N-terminal L-arginyl-[protein] + L-leucyl-tRNA(Leu) = N-terminal L-leucyl-L-arginyl-[protein] + tRNA(Leu) + H(+)</text>
        <dbReference type="Rhea" id="RHEA:50416"/>
        <dbReference type="Rhea" id="RHEA-COMP:9613"/>
        <dbReference type="Rhea" id="RHEA-COMP:9622"/>
        <dbReference type="Rhea" id="RHEA-COMP:12672"/>
        <dbReference type="Rhea" id="RHEA-COMP:12673"/>
        <dbReference type="ChEBI" id="CHEBI:15378"/>
        <dbReference type="ChEBI" id="CHEBI:64719"/>
        <dbReference type="ChEBI" id="CHEBI:78442"/>
        <dbReference type="ChEBI" id="CHEBI:78494"/>
        <dbReference type="ChEBI" id="CHEBI:133044"/>
        <dbReference type="EC" id="2.3.2.6"/>
    </reaction>
</comment>
<keyword evidence="3 4" id="KW-0012">Acyltransferase</keyword>
<reference evidence="5 6" key="1">
    <citation type="submission" date="2020-08" db="EMBL/GenBank/DDBJ databases">
        <title>Functional genomics of gut bacteria from endangered species of beetles.</title>
        <authorList>
            <person name="Carlos-Shanley C."/>
        </authorList>
    </citation>
    <scope>NUCLEOTIDE SEQUENCE [LARGE SCALE GENOMIC DNA]</scope>
    <source>
        <strain evidence="5 6">S00124</strain>
    </source>
</reference>
<dbReference type="Pfam" id="PF03588">
    <property type="entry name" value="Leu_Phe_trans"/>
    <property type="match status" value="1"/>
</dbReference>
<evidence type="ECO:0000313" key="5">
    <source>
        <dbReference type="EMBL" id="MBB6577922.1"/>
    </source>
</evidence>
<evidence type="ECO:0000256" key="2">
    <source>
        <dbReference type="ARBA" id="ARBA00022679"/>
    </source>
</evidence>
<dbReference type="EMBL" id="JACHKZ010000010">
    <property type="protein sequence ID" value="MBB6577922.1"/>
    <property type="molecule type" value="Genomic_DNA"/>
</dbReference>
<comment type="caution">
    <text evidence="5">The sequence shown here is derived from an EMBL/GenBank/DDBJ whole genome shotgun (WGS) entry which is preliminary data.</text>
</comment>
<comment type="catalytic activity">
    <reaction evidence="4">
        <text>N-terminal L-lysyl-[protein] + L-leucyl-tRNA(Leu) = N-terminal L-leucyl-L-lysyl-[protein] + tRNA(Leu) + H(+)</text>
        <dbReference type="Rhea" id="RHEA:12340"/>
        <dbReference type="Rhea" id="RHEA-COMP:9613"/>
        <dbReference type="Rhea" id="RHEA-COMP:9622"/>
        <dbReference type="Rhea" id="RHEA-COMP:12670"/>
        <dbReference type="Rhea" id="RHEA-COMP:12671"/>
        <dbReference type="ChEBI" id="CHEBI:15378"/>
        <dbReference type="ChEBI" id="CHEBI:65249"/>
        <dbReference type="ChEBI" id="CHEBI:78442"/>
        <dbReference type="ChEBI" id="CHEBI:78494"/>
        <dbReference type="ChEBI" id="CHEBI:133043"/>
        <dbReference type="EC" id="2.3.2.6"/>
    </reaction>
</comment>
<evidence type="ECO:0000313" key="6">
    <source>
        <dbReference type="Proteomes" id="UP000562492"/>
    </source>
</evidence>
<proteinExistence type="inferred from homology"/>
<evidence type="ECO:0000256" key="4">
    <source>
        <dbReference type="HAMAP-Rule" id="MF_00688"/>
    </source>
</evidence>
<comment type="subcellular location">
    <subcellularLocation>
        <location evidence="4">Cytoplasm</location>
    </subcellularLocation>
</comment>
<accession>A0ABR6RFL2</accession>
<protein>
    <recommendedName>
        <fullName evidence="4">Leucyl/phenylalanyl-tRNA--protein transferase</fullName>
        <ecNumber evidence="4">2.3.2.6</ecNumber>
    </recommendedName>
    <alternativeName>
        <fullName evidence="4">L/F-transferase</fullName>
    </alternativeName>
    <alternativeName>
        <fullName evidence="4">Leucyltransferase</fullName>
    </alternativeName>
    <alternativeName>
        <fullName evidence="4">Phenyalanyltransferase</fullName>
    </alternativeName>
</protein>
<dbReference type="InterPro" id="IPR016181">
    <property type="entry name" value="Acyl_CoA_acyltransferase"/>
</dbReference>
<comment type="catalytic activity">
    <reaction evidence="4">
        <text>L-phenylalanyl-tRNA(Phe) + an N-terminal L-alpha-aminoacyl-[protein] = an N-terminal L-phenylalanyl-L-alpha-aminoacyl-[protein] + tRNA(Phe)</text>
        <dbReference type="Rhea" id="RHEA:43632"/>
        <dbReference type="Rhea" id="RHEA-COMP:9668"/>
        <dbReference type="Rhea" id="RHEA-COMP:9699"/>
        <dbReference type="Rhea" id="RHEA-COMP:10636"/>
        <dbReference type="Rhea" id="RHEA-COMP:10637"/>
        <dbReference type="ChEBI" id="CHEBI:78442"/>
        <dbReference type="ChEBI" id="CHEBI:78531"/>
        <dbReference type="ChEBI" id="CHEBI:78597"/>
        <dbReference type="ChEBI" id="CHEBI:83561"/>
        <dbReference type="EC" id="2.3.2.6"/>
    </reaction>
</comment>
<dbReference type="SUPFAM" id="SSF55729">
    <property type="entry name" value="Acyl-CoA N-acyltransferases (Nat)"/>
    <property type="match status" value="1"/>
</dbReference>
<dbReference type="GO" id="GO:0008914">
    <property type="term" value="F:leucyl-tRNA--protein transferase activity"/>
    <property type="evidence" value="ECO:0007669"/>
    <property type="project" value="UniProtKB-EC"/>
</dbReference>
<dbReference type="Gene3D" id="3.30.70.3550">
    <property type="entry name" value="Leucyl/phenylalanyl-tRNA-protein transferase, N-terminal domain"/>
    <property type="match status" value="1"/>
</dbReference>
<evidence type="ECO:0000256" key="3">
    <source>
        <dbReference type="ARBA" id="ARBA00023315"/>
    </source>
</evidence>